<keyword evidence="2" id="KW-1185">Reference proteome</keyword>
<name>A0AAV2EA15_9ROSI</name>
<dbReference type="EMBL" id="OZ034817">
    <property type="protein sequence ID" value="CAL1382493.1"/>
    <property type="molecule type" value="Genomic_DNA"/>
</dbReference>
<proteinExistence type="predicted"/>
<evidence type="ECO:0000313" key="2">
    <source>
        <dbReference type="Proteomes" id="UP001497516"/>
    </source>
</evidence>
<gene>
    <name evidence="1" type="ORF">LTRI10_LOCUS23814</name>
</gene>
<sequence>MSVTAGVSDVALATRDKLNGKINPKKVKFYWPGKSPEWANEADEDGDIKMSKMDILEKTFPSHDGASDPALRDNPRLPRLAVSRIDNRNEASARPLENSAAEIVGRSPGWTRIPLISRIQGVRRQNLKVVHCWMIRRSLV</sequence>
<accession>A0AAV2EA15</accession>
<protein>
    <submittedName>
        <fullName evidence="1">Uncharacterized protein</fullName>
    </submittedName>
</protein>
<evidence type="ECO:0000313" key="1">
    <source>
        <dbReference type="EMBL" id="CAL1382493.1"/>
    </source>
</evidence>
<dbReference type="AlphaFoldDB" id="A0AAV2EA15"/>
<organism evidence="1 2">
    <name type="scientific">Linum trigynum</name>
    <dbReference type="NCBI Taxonomy" id="586398"/>
    <lineage>
        <taxon>Eukaryota</taxon>
        <taxon>Viridiplantae</taxon>
        <taxon>Streptophyta</taxon>
        <taxon>Embryophyta</taxon>
        <taxon>Tracheophyta</taxon>
        <taxon>Spermatophyta</taxon>
        <taxon>Magnoliopsida</taxon>
        <taxon>eudicotyledons</taxon>
        <taxon>Gunneridae</taxon>
        <taxon>Pentapetalae</taxon>
        <taxon>rosids</taxon>
        <taxon>fabids</taxon>
        <taxon>Malpighiales</taxon>
        <taxon>Linaceae</taxon>
        <taxon>Linum</taxon>
    </lineage>
</organism>
<dbReference type="Proteomes" id="UP001497516">
    <property type="component" value="Chromosome 4"/>
</dbReference>
<reference evidence="1 2" key="1">
    <citation type="submission" date="2024-04" db="EMBL/GenBank/DDBJ databases">
        <authorList>
            <person name="Fracassetti M."/>
        </authorList>
    </citation>
    <scope>NUCLEOTIDE SEQUENCE [LARGE SCALE GENOMIC DNA]</scope>
</reference>